<dbReference type="Gene3D" id="3.30.479.20">
    <property type="entry name" value="Elongation factor Ts, dimerisation domain"/>
    <property type="match status" value="1"/>
</dbReference>
<accession>A0A1G4NZ48</accession>
<evidence type="ECO:0000256" key="2">
    <source>
        <dbReference type="ARBA" id="ARBA00022768"/>
    </source>
</evidence>
<dbReference type="CDD" id="cd14275">
    <property type="entry name" value="UBA_EF-Ts"/>
    <property type="match status" value="1"/>
</dbReference>
<protein>
    <recommendedName>
        <fullName evidence="4 5">Multifunctional fusion protein</fullName>
    </recommendedName>
    <domain>
        <recommendedName>
            <fullName evidence="4">Elongation factor Ts, chloroplastic</fullName>
            <shortName evidence="4">EF-Ts</shortName>
        </recommendedName>
    </domain>
    <domain>
        <recommendedName>
            <fullName evidence="5">Elongation factor Ts, mitochondrial</fullName>
            <shortName evidence="5">EF-TsMt</shortName>
        </recommendedName>
    </domain>
</protein>
<dbReference type="SUPFAM" id="SSF46934">
    <property type="entry name" value="UBA-like"/>
    <property type="match status" value="1"/>
</dbReference>
<dbReference type="GO" id="GO:0005739">
    <property type="term" value="C:mitochondrion"/>
    <property type="evidence" value="ECO:0007669"/>
    <property type="project" value="UniProtKB-SubCell"/>
</dbReference>
<dbReference type="SUPFAM" id="SSF54713">
    <property type="entry name" value="Elongation factor Ts (EF-Ts), dimerisation domain"/>
    <property type="match status" value="1"/>
</dbReference>
<dbReference type="GO" id="GO:0009507">
    <property type="term" value="C:chloroplast"/>
    <property type="evidence" value="ECO:0007669"/>
    <property type="project" value="UniProtKB-SubCell"/>
</dbReference>
<evidence type="ECO:0000259" key="6">
    <source>
        <dbReference type="Pfam" id="PF00889"/>
    </source>
</evidence>
<dbReference type="GeneID" id="29998176"/>
<dbReference type="PROSITE" id="PS01127">
    <property type="entry name" value="EF_TS_2"/>
    <property type="match status" value="1"/>
</dbReference>
<dbReference type="InterPro" id="IPR018101">
    <property type="entry name" value="Transl_elong_Ts_CS"/>
</dbReference>
<dbReference type="Gene3D" id="1.10.8.10">
    <property type="entry name" value="DNA helicase RuvA subunit, C-terminal domain"/>
    <property type="match status" value="1"/>
</dbReference>
<dbReference type="FunFam" id="1.10.286.20:FF:000001">
    <property type="entry name" value="Elongation factor Ts"/>
    <property type="match status" value="1"/>
</dbReference>
<comment type="subcellular location">
    <subcellularLocation>
        <location evidence="5">Mitochondrion</location>
    </subcellularLocation>
    <subcellularLocation>
        <location evidence="4">Plastid</location>
        <location evidence="4">Chloroplast</location>
    </subcellularLocation>
</comment>
<dbReference type="InterPro" id="IPR009060">
    <property type="entry name" value="UBA-like_sf"/>
</dbReference>
<name>A0A1G4NZ48_9FLOR</name>
<evidence type="ECO:0000256" key="3">
    <source>
        <dbReference type="ARBA" id="ARBA00022917"/>
    </source>
</evidence>
<gene>
    <name evidence="4 7" type="primary">tsf</name>
    <name evidence="7" type="ORF">J0255_117</name>
</gene>
<keyword evidence="7" id="KW-0934">Plastid</keyword>
<keyword evidence="5" id="KW-0496">Mitochondrion</keyword>
<keyword evidence="3 4" id="KW-0648">Protein biosynthesis</keyword>
<evidence type="ECO:0000313" key="7">
    <source>
        <dbReference type="EMBL" id="SCW23796.1"/>
    </source>
</evidence>
<dbReference type="InterPro" id="IPR001816">
    <property type="entry name" value="Transl_elong_EFTs/EF1B"/>
</dbReference>
<dbReference type="InterPro" id="IPR014039">
    <property type="entry name" value="Transl_elong_EFTs/EF1B_dimer"/>
</dbReference>
<dbReference type="NCBIfam" id="TIGR00116">
    <property type="entry name" value="tsf"/>
    <property type="match status" value="1"/>
</dbReference>
<dbReference type="HAMAP" id="MF_00050">
    <property type="entry name" value="EF_Ts"/>
    <property type="match status" value="1"/>
</dbReference>
<dbReference type="PANTHER" id="PTHR11741">
    <property type="entry name" value="ELONGATION FACTOR TS"/>
    <property type="match status" value="1"/>
</dbReference>
<dbReference type="InterPro" id="IPR036402">
    <property type="entry name" value="EF-Ts_dimer_sf"/>
</dbReference>
<reference evidence="7" key="1">
    <citation type="submission" date="2016-10" db="EMBL/GenBank/DDBJ databases">
        <title>Chloroplast genomes as a tool to resolve red algal phylogenies: a case study in the Nemaliales.</title>
        <authorList>
            <person name="Costa J.F."/>
            <person name="Lin S.M."/>
            <person name="Macaya E.C."/>
            <person name="Fernandez-Garcia C."/>
            <person name="Verbruggen H."/>
        </authorList>
    </citation>
    <scope>NUCLEOTIDE SEQUENCE</scope>
    <source>
        <strain evidence="7">J.0255</strain>
    </source>
</reference>
<dbReference type="RefSeq" id="YP_009315341.1">
    <property type="nucleotide sequence ID" value="NC_031666.1"/>
</dbReference>
<geneLocation type="chloroplast" evidence="7"/>
<keyword evidence="7" id="KW-0150">Chloroplast</keyword>
<comment type="similarity">
    <text evidence="1 4">Belongs to the EF-Ts family.</text>
</comment>
<evidence type="ECO:0000256" key="4">
    <source>
        <dbReference type="HAMAP-Rule" id="MF_00050"/>
    </source>
</evidence>
<dbReference type="AlphaFoldDB" id="A0A1G4NZ48"/>
<dbReference type="Pfam" id="PF00889">
    <property type="entry name" value="EF_TS"/>
    <property type="match status" value="1"/>
</dbReference>
<feature type="domain" description="Translation elongation factor EFTs/EF1B dimerisation" evidence="6">
    <location>
        <begin position="54"/>
        <end position="200"/>
    </location>
</feature>
<keyword evidence="2 4" id="KW-0251">Elongation factor</keyword>
<dbReference type="GO" id="GO:0003746">
    <property type="term" value="F:translation elongation factor activity"/>
    <property type="evidence" value="ECO:0007669"/>
    <property type="project" value="UniProtKB-UniRule"/>
</dbReference>
<dbReference type="PROSITE" id="PS01126">
    <property type="entry name" value="EF_TS_1"/>
    <property type="match status" value="1"/>
</dbReference>
<dbReference type="EMBL" id="LT622875">
    <property type="protein sequence ID" value="SCW23796.1"/>
    <property type="molecule type" value="Genomic_DNA"/>
</dbReference>
<dbReference type="FunFam" id="1.10.8.10:FF:000001">
    <property type="entry name" value="Elongation factor Ts"/>
    <property type="match status" value="1"/>
</dbReference>
<evidence type="ECO:0000256" key="5">
    <source>
        <dbReference type="HAMAP-Rule" id="MF_03135"/>
    </source>
</evidence>
<sequence>MTLEISAQDVKELRGKTGAGMMDCKKALQDSAGNFEKAIETLRQKGLAAAGKKAGRVTAEGLIESYIHAGSKIGVLVEINCETDFVARRTEFQQLAKNVAMQIAASPNVEYVSIDCIPKHVQAKEKHIESSKDDIQGKPEEVKDKIVTGRLRKRFSELSLVDQNFIKDPSITVQDLINKNISILGENIQIRRFSRFLLGEGVDNHTTDFAEEVTSMLKS</sequence>
<proteinExistence type="inferred from homology"/>
<comment type="function">
    <text evidence="4">Associates with the EF-Tu.GDP complex and induces the exchange of GDP to GTP. It remains bound to the aminoacyl-tRNA.EF-Tu.GTP complex up to the GTP hydrolysis stage on the ribosome.</text>
</comment>
<dbReference type="Gene3D" id="1.10.286.20">
    <property type="match status" value="1"/>
</dbReference>
<dbReference type="PANTHER" id="PTHR11741:SF0">
    <property type="entry name" value="ELONGATION FACTOR TS, MITOCHONDRIAL"/>
    <property type="match status" value="1"/>
</dbReference>
<reference evidence="7" key="2">
    <citation type="submission" date="2016-10" db="EMBL/GenBank/DDBJ databases">
        <authorList>
            <person name="de Groot N.N."/>
        </authorList>
    </citation>
    <scope>NUCLEOTIDE SEQUENCE</scope>
    <source>
        <strain evidence="7">J.0255</strain>
    </source>
</reference>
<organism evidence="7">
    <name type="scientific">Yamadaella caenomyce</name>
    <dbReference type="NCBI Taxonomy" id="259029"/>
    <lineage>
        <taxon>Eukaryota</taxon>
        <taxon>Rhodophyta</taxon>
        <taxon>Florideophyceae</taxon>
        <taxon>Nemaliophycidae</taxon>
        <taxon>Nemaliales</taxon>
        <taxon>Liagoraceae</taxon>
        <taxon>Yamadaella</taxon>
    </lineage>
</organism>
<evidence type="ECO:0000256" key="1">
    <source>
        <dbReference type="ARBA" id="ARBA00005532"/>
    </source>
</evidence>